<dbReference type="RefSeq" id="WP_029453023.1">
    <property type="nucleotide sequence ID" value="NZ_PTIS01000007.1"/>
</dbReference>
<dbReference type="NCBIfam" id="TIGR02834">
    <property type="entry name" value="spo_ytxC"/>
    <property type="match status" value="1"/>
</dbReference>
<reference evidence="1 2" key="1">
    <citation type="submission" date="2018-02" db="EMBL/GenBank/DDBJ databases">
        <title>Genomic Encyclopedia of Archaeal and Bacterial Type Strains, Phase II (KMG-II): from individual species to whole genera.</title>
        <authorList>
            <person name="Goeker M."/>
        </authorList>
    </citation>
    <scope>NUCLEOTIDE SEQUENCE [LARGE SCALE GENOMIC DNA]</scope>
    <source>
        <strain evidence="1 2">DSM 15099</strain>
    </source>
</reference>
<dbReference type="EMBL" id="PTIS01000007">
    <property type="protein sequence ID" value="PPK48469.1"/>
    <property type="molecule type" value="Genomic_DNA"/>
</dbReference>
<dbReference type="GeneID" id="75091159"/>
<proteinExistence type="predicted"/>
<sequence>MVLLTIIYESGLDIAPNIQDVVEIFKNKDINLGICESQNNNTHFIKIMCDDKIYSESLVEKVNYYISDCIYDIIIRLICEEDIYNFILDNYFFLNEEEIKDIEKQIIDILKYNNSLKEETSIYYENRKNHILLKIKSCLEENRQINIDGYITFRVKDLMVDIEDISNKVVENYMIEREYNEFIRLLKYFVDIQESKIDKVNIIISKEGTYDVKDDKGNSILNTFVADVLENEFNDPSINTEDIIISGLITNVPNSIIIHGISYCLNKEFIETINKVFTYRVEICDGCNECKGKPLIFST</sequence>
<evidence type="ECO:0000313" key="1">
    <source>
        <dbReference type="EMBL" id="PPK48469.1"/>
    </source>
</evidence>
<comment type="caution">
    <text evidence="1">The sequence shown here is derived from an EMBL/GenBank/DDBJ whole genome shotgun (WGS) entry which is preliminary data.</text>
</comment>
<name>A0A2S6FYB3_9CLOT</name>
<evidence type="ECO:0000313" key="2">
    <source>
        <dbReference type="Proteomes" id="UP000239863"/>
    </source>
</evidence>
<dbReference type="Pfam" id="PF08812">
    <property type="entry name" value="YtxC"/>
    <property type="match status" value="1"/>
</dbReference>
<accession>A0A2S6FYB3</accession>
<dbReference type="InterPro" id="IPR014199">
    <property type="entry name" value="Spore_YtxC"/>
</dbReference>
<dbReference type="AlphaFoldDB" id="A0A2S6FYB3"/>
<gene>
    <name evidence="1" type="ORF">BD821_107108</name>
</gene>
<dbReference type="OrthoDB" id="2986513at2"/>
<protein>
    <submittedName>
        <fullName evidence="1">Putative sporulation protein YtxC</fullName>
    </submittedName>
</protein>
<dbReference type="STRING" id="37659.GCA_000703125_02326"/>
<dbReference type="Proteomes" id="UP000239863">
    <property type="component" value="Unassembled WGS sequence"/>
</dbReference>
<organism evidence="1 2">
    <name type="scientific">Clostridium algidicarnis DSM 15099</name>
    <dbReference type="NCBI Taxonomy" id="1121295"/>
    <lineage>
        <taxon>Bacteria</taxon>
        <taxon>Bacillati</taxon>
        <taxon>Bacillota</taxon>
        <taxon>Clostridia</taxon>
        <taxon>Eubacteriales</taxon>
        <taxon>Clostridiaceae</taxon>
        <taxon>Clostridium</taxon>
    </lineage>
</organism>